<dbReference type="GO" id="GO:0006369">
    <property type="term" value="P:termination of RNA polymerase II transcription"/>
    <property type="evidence" value="ECO:0007669"/>
    <property type="project" value="InterPro"/>
</dbReference>
<dbReference type="PROSITE" id="PS00028">
    <property type="entry name" value="ZINC_FINGER_C2H2_1"/>
    <property type="match status" value="1"/>
</dbReference>
<organism evidence="4 5">
    <name type="scientific">Dorcoceras hygrometricum</name>
    <dbReference type="NCBI Taxonomy" id="472368"/>
    <lineage>
        <taxon>Eukaryota</taxon>
        <taxon>Viridiplantae</taxon>
        <taxon>Streptophyta</taxon>
        <taxon>Embryophyta</taxon>
        <taxon>Tracheophyta</taxon>
        <taxon>Spermatophyta</taxon>
        <taxon>Magnoliopsida</taxon>
        <taxon>eudicotyledons</taxon>
        <taxon>Gunneridae</taxon>
        <taxon>Pentapetalae</taxon>
        <taxon>asterids</taxon>
        <taxon>lamiids</taxon>
        <taxon>Lamiales</taxon>
        <taxon>Gesneriaceae</taxon>
        <taxon>Didymocarpoideae</taxon>
        <taxon>Trichosporeae</taxon>
        <taxon>Loxocarpinae</taxon>
        <taxon>Dorcoceras</taxon>
    </lineage>
</organism>
<dbReference type="GO" id="GO:0003729">
    <property type="term" value="F:mRNA binding"/>
    <property type="evidence" value="ECO:0007669"/>
    <property type="project" value="InterPro"/>
</dbReference>
<feature type="compositionally biased region" description="Polar residues" evidence="2">
    <location>
        <begin position="163"/>
        <end position="177"/>
    </location>
</feature>
<dbReference type="GO" id="GO:0005737">
    <property type="term" value="C:cytoplasm"/>
    <property type="evidence" value="ECO:0007669"/>
    <property type="project" value="TreeGrafter"/>
</dbReference>
<dbReference type="SMART" id="SM00582">
    <property type="entry name" value="RPR"/>
    <property type="match status" value="1"/>
</dbReference>
<dbReference type="GO" id="GO:0000993">
    <property type="term" value="F:RNA polymerase II complex binding"/>
    <property type="evidence" value="ECO:0007669"/>
    <property type="project" value="InterPro"/>
</dbReference>
<dbReference type="OrthoDB" id="2129491at2759"/>
<feature type="region of interest" description="Disordered" evidence="2">
    <location>
        <begin position="479"/>
        <end position="523"/>
    </location>
</feature>
<dbReference type="AlphaFoldDB" id="A0A2Z7D4T9"/>
<gene>
    <name evidence="4" type="ORF">F511_01331</name>
</gene>
<evidence type="ECO:0000256" key="1">
    <source>
        <dbReference type="ARBA" id="ARBA00022664"/>
    </source>
</evidence>
<feature type="region of interest" description="Disordered" evidence="2">
    <location>
        <begin position="930"/>
        <end position="960"/>
    </location>
</feature>
<dbReference type="PANTHER" id="PTHR15921">
    <property type="entry name" value="PRE-MRNA CLEAVAGE COMPLEX II"/>
    <property type="match status" value="1"/>
</dbReference>
<protein>
    <submittedName>
        <fullName evidence="4">Polyadenylation and cleavage factor4</fullName>
    </submittedName>
</protein>
<dbReference type="PANTHER" id="PTHR15921:SF12">
    <property type="entry name" value="POLYADENYLATION AND CLEAVAGE FACTOR HOMOLOG 4"/>
    <property type="match status" value="1"/>
</dbReference>
<dbReference type="SUPFAM" id="SSF48464">
    <property type="entry name" value="ENTH/VHS domain"/>
    <property type="match status" value="2"/>
</dbReference>
<feature type="domain" description="C2H2-type" evidence="3">
    <location>
        <begin position="794"/>
        <end position="814"/>
    </location>
</feature>
<evidence type="ECO:0000259" key="3">
    <source>
        <dbReference type="PROSITE" id="PS00028"/>
    </source>
</evidence>
<dbReference type="InterPro" id="IPR045154">
    <property type="entry name" value="PCF11-like"/>
</dbReference>
<feature type="compositionally biased region" description="Basic and acidic residues" evidence="2">
    <location>
        <begin position="940"/>
        <end position="954"/>
    </location>
</feature>
<feature type="compositionally biased region" description="Basic and acidic residues" evidence="2">
    <location>
        <begin position="501"/>
        <end position="512"/>
    </location>
</feature>
<evidence type="ECO:0000256" key="2">
    <source>
        <dbReference type="SAM" id="MobiDB-lite"/>
    </source>
</evidence>
<feature type="region of interest" description="Disordered" evidence="2">
    <location>
        <begin position="309"/>
        <end position="333"/>
    </location>
</feature>
<dbReference type="GO" id="GO:0005849">
    <property type="term" value="C:mRNA cleavage factor complex"/>
    <property type="evidence" value="ECO:0007669"/>
    <property type="project" value="TreeGrafter"/>
</dbReference>
<name>A0A2Z7D4T9_9LAMI</name>
<sequence>MDNISRFQNHIPISNGSFNKLPPNRNDAFGMKPQPQIILDRFRAMVRDREEELGLFGSHVEEAVSLLSMDEIVRFYEIVLSELTFNSKPTITDLTMIAGEQMAHAKGIAEAICSRIIEVFCEAYAQVHPNMHPAMRHLFGTWSSVFPVSVLRKIEERLQFSPSVSGRSPRLNSSRASESPRPMRGIHVNPKYLEARRQFGHSAVDSVPADQKLPSLYLLDSIVKNIGKEYIKSRLNSSRASESPRPMRGIHVNPKYLEARRQFGHSAVDSGGVEGASSAGVANRATSSFDAIKKSVPSAAKMMQSSTYRTGHTGSLVPSLDESSVDNSPRRVAVGASPSKVGISYGLSRMISREEENSEWQLRNLQGKSNHHLKTTAAYYNNDVDLRGPRALISAYGIDEREKNLTSKRQTIEQLDTNVIDSKGAVRAWQNTEEEEFDWKDMTSSNSVTPFGHGAINRTVGDLSNVADPTDLIGVILPPSLPSQHSQSRLNANGPGSFLENRSHFTSSDKRSPNLGDFPTSDGISGGSTIVVSKLSSNHDSPAPELRPDPTAALFNSQYPAKLSSSHILTPVSALPPQLQSRGQFGMNQAGNIIVYHGLNKTAHSGTHLSGITNISHFNMPPVPSQSPGLVPFNLQRHATVSSLQPNFLLPQEFRPNLPMPSTGSAPSQAKVPPPNYGYLQGHGPAMSLASSNLVPGGHPPLPTSFNMPGPALPSLLGGPRPGITPAMLSQNIGRVAPNSGAVPLSSLFSSLVAQGLISLTKQDSIGVDFDPDSLKIRHESAITALYGDLPRQCTTCGLRFKSQEEHSKHMDWHVSKNRTLKTRKTKPSPKWFVSVSMWLHGAEALGTEAVPGFLPPENTVEKEANEEMAVPADEDQNACALCGERFDDFYSDELEEWMYKGAVYMYAPAGSTEGIDRSQLGPIVHVKCKSDSHGMPPEDFTRVERELAEEGGPKKKQRS</sequence>
<dbReference type="Gene3D" id="1.25.40.90">
    <property type="match status" value="3"/>
</dbReference>
<dbReference type="InterPro" id="IPR008942">
    <property type="entry name" value="ENTH_VHS"/>
</dbReference>
<keyword evidence="5" id="KW-1185">Reference proteome</keyword>
<dbReference type="InterPro" id="IPR013087">
    <property type="entry name" value="Znf_C2H2_type"/>
</dbReference>
<reference evidence="4 5" key="1">
    <citation type="journal article" date="2015" name="Proc. Natl. Acad. Sci. U.S.A.">
        <title>The resurrection genome of Boea hygrometrica: A blueprint for survival of dehydration.</title>
        <authorList>
            <person name="Xiao L."/>
            <person name="Yang G."/>
            <person name="Zhang L."/>
            <person name="Yang X."/>
            <person name="Zhao S."/>
            <person name="Ji Z."/>
            <person name="Zhou Q."/>
            <person name="Hu M."/>
            <person name="Wang Y."/>
            <person name="Chen M."/>
            <person name="Xu Y."/>
            <person name="Jin H."/>
            <person name="Xiao X."/>
            <person name="Hu G."/>
            <person name="Bao F."/>
            <person name="Hu Y."/>
            <person name="Wan P."/>
            <person name="Li L."/>
            <person name="Deng X."/>
            <person name="Kuang T."/>
            <person name="Xiang C."/>
            <person name="Zhu J.K."/>
            <person name="Oliver M.J."/>
            <person name="He Y."/>
        </authorList>
    </citation>
    <scope>NUCLEOTIDE SEQUENCE [LARGE SCALE GENOMIC DNA]</scope>
    <source>
        <strain evidence="5">cv. XS01</strain>
    </source>
</reference>
<dbReference type="InterPro" id="IPR057242">
    <property type="entry name" value="PCFS4-like"/>
</dbReference>
<dbReference type="Proteomes" id="UP000250235">
    <property type="component" value="Unassembled WGS sequence"/>
</dbReference>
<evidence type="ECO:0000313" key="5">
    <source>
        <dbReference type="Proteomes" id="UP000250235"/>
    </source>
</evidence>
<evidence type="ECO:0000313" key="4">
    <source>
        <dbReference type="EMBL" id="KZV54533.1"/>
    </source>
</evidence>
<dbReference type="EMBL" id="KQ989519">
    <property type="protein sequence ID" value="KZV54533.1"/>
    <property type="molecule type" value="Genomic_DNA"/>
</dbReference>
<feature type="region of interest" description="Disordered" evidence="2">
    <location>
        <begin position="656"/>
        <end position="675"/>
    </location>
</feature>
<keyword evidence="1" id="KW-0507">mRNA processing</keyword>
<dbReference type="GO" id="GO:0031124">
    <property type="term" value="P:mRNA 3'-end processing"/>
    <property type="evidence" value="ECO:0007669"/>
    <property type="project" value="InterPro"/>
</dbReference>
<proteinExistence type="predicted"/>
<accession>A0A2Z7D4T9</accession>
<dbReference type="Pfam" id="PF23228">
    <property type="entry name" value="zf_PCFS4"/>
    <property type="match status" value="1"/>
</dbReference>
<dbReference type="InterPro" id="IPR006569">
    <property type="entry name" value="CID_dom"/>
</dbReference>
<feature type="region of interest" description="Disordered" evidence="2">
    <location>
        <begin position="163"/>
        <end position="185"/>
    </location>
</feature>